<dbReference type="AlphaFoldDB" id="C0CK14"/>
<evidence type="ECO:0000313" key="1">
    <source>
        <dbReference type="EMBL" id="EEG49890.1"/>
    </source>
</evidence>
<gene>
    <name evidence="1" type="ORF">RUMHYD_01184</name>
</gene>
<reference evidence="1 2" key="1">
    <citation type="submission" date="2009-01" db="EMBL/GenBank/DDBJ databases">
        <authorList>
            <person name="Fulton L."/>
            <person name="Clifton S."/>
            <person name="Fulton B."/>
            <person name="Xu J."/>
            <person name="Minx P."/>
            <person name="Pepin K.H."/>
            <person name="Johnson M."/>
            <person name="Bhonagiri V."/>
            <person name="Nash W.E."/>
            <person name="Mardis E.R."/>
            <person name="Wilson R.K."/>
        </authorList>
    </citation>
    <scope>NUCLEOTIDE SEQUENCE [LARGE SCALE GENOMIC DNA]</scope>
    <source>
        <strain evidence="2">DSM 10507 / JCM 14656 / S5a33</strain>
    </source>
</reference>
<organism evidence="1 2">
    <name type="scientific">Blautia hydrogenotrophica (strain DSM 10507 / JCM 14656 / S5a33)</name>
    <name type="common">Ruminococcus hydrogenotrophicus</name>
    <dbReference type="NCBI Taxonomy" id="476272"/>
    <lineage>
        <taxon>Bacteria</taxon>
        <taxon>Bacillati</taxon>
        <taxon>Bacillota</taxon>
        <taxon>Clostridia</taxon>
        <taxon>Lachnospirales</taxon>
        <taxon>Lachnospiraceae</taxon>
        <taxon>Blautia</taxon>
    </lineage>
</organism>
<reference evidence="1 2" key="2">
    <citation type="submission" date="2009-02" db="EMBL/GenBank/DDBJ databases">
        <title>Draft genome sequence of Blautia hydrogenotrophica DSM 10507 (Ruminococcus hydrogenotrophicus DSM 10507).</title>
        <authorList>
            <person name="Sudarsanam P."/>
            <person name="Ley R."/>
            <person name="Guruge J."/>
            <person name="Turnbaugh P.J."/>
            <person name="Mahowald M."/>
            <person name="Liep D."/>
            <person name="Gordon J."/>
        </authorList>
    </citation>
    <scope>NUCLEOTIDE SEQUENCE [LARGE SCALE GENOMIC DNA]</scope>
    <source>
        <strain evidence="2">DSM 10507 / JCM 14656 / S5a33</strain>
    </source>
</reference>
<dbReference type="HOGENOM" id="CLU_3132872_0_0_9"/>
<protein>
    <submittedName>
        <fullName evidence="1">Uncharacterized protein</fullName>
    </submittedName>
</protein>
<name>C0CK14_BLAHS</name>
<comment type="caution">
    <text evidence="1">The sequence shown here is derived from an EMBL/GenBank/DDBJ whole genome shotgun (WGS) entry which is preliminary data.</text>
</comment>
<accession>C0CK14</accession>
<keyword evidence="2" id="KW-1185">Reference proteome</keyword>
<sequence>MEKLRNRRKLSIATGQFTINLDGIYKALKHFNLVGRGDIYCKKEDQVWI</sequence>
<proteinExistence type="predicted"/>
<dbReference type="Proteomes" id="UP000003100">
    <property type="component" value="Unassembled WGS sequence"/>
</dbReference>
<evidence type="ECO:0000313" key="2">
    <source>
        <dbReference type="Proteomes" id="UP000003100"/>
    </source>
</evidence>
<dbReference type="EMBL" id="ACBZ01000055">
    <property type="protein sequence ID" value="EEG49890.1"/>
    <property type="molecule type" value="Genomic_DNA"/>
</dbReference>
<dbReference type="PATRIC" id="fig|476272.21.peg.2531"/>